<sequence>MKRIIAGTVFAAAIAAGVTIAAGPGTADNGVIHTQAKPAGTASTPAAAPDATAIEYGLAVKSGGGSAAARP</sequence>
<dbReference type="AlphaFoldDB" id="A0A5N0DSI7"/>
<protein>
    <submittedName>
        <fullName evidence="2">Uncharacterized protein</fullName>
    </submittedName>
</protein>
<accession>A0A5N0DSI7</accession>
<keyword evidence="1" id="KW-0732">Signal</keyword>
<evidence type="ECO:0000313" key="3">
    <source>
        <dbReference type="Proteomes" id="UP000323876"/>
    </source>
</evidence>
<dbReference type="Proteomes" id="UP000323876">
    <property type="component" value="Unassembled WGS sequence"/>
</dbReference>
<organism evidence="2 3">
    <name type="scientific">Nocardia colli</name>
    <dbReference type="NCBI Taxonomy" id="2545717"/>
    <lineage>
        <taxon>Bacteria</taxon>
        <taxon>Bacillati</taxon>
        <taxon>Actinomycetota</taxon>
        <taxon>Actinomycetes</taxon>
        <taxon>Mycobacteriales</taxon>
        <taxon>Nocardiaceae</taxon>
        <taxon>Nocardia</taxon>
    </lineage>
</organism>
<name>A0A5N0DSI7_9NOCA</name>
<keyword evidence="3" id="KW-1185">Reference proteome</keyword>
<dbReference type="RefSeq" id="WP_150408074.1">
    <property type="nucleotide sequence ID" value="NZ_VXLC01000045.1"/>
</dbReference>
<feature type="signal peptide" evidence="1">
    <location>
        <begin position="1"/>
        <end position="21"/>
    </location>
</feature>
<comment type="caution">
    <text evidence="2">The sequence shown here is derived from an EMBL/GenBank/DDBJ whole genome shotgun (WGS) entry which is preliminary data.</text>
</comment>
<gene>
    <name evidence="2" type="ORF">F3087_43590</name>
</gene>
<feature type="chain" id="PRO_5024386288" evidence="1">
    <location>
        <begin position="22"/>
        <end position="71"/>
    </location>
</feature>
<evidence type="ECO:0000256" key="1">
    <source>
        <dbReference type="SAM" id="SignalP"/>
    </source>
</evidence>
<reference evidence="2 3" key="1">
    <citation type="submission" date="2019-09" db="EMBL/GenBank/DDBJ databases">
        <authorList>
            <person name="Wang X."/>
        </authorList>
    </citation>
    <scope>NUCLEOTIDE SEQUENCE [LARGE SCALE GENOMIC DNA]</scope>
    <source>
        <strain evidence="2 3">CICC 11023</strain>
    </source>
</reference>
<evidence type="ECO:0000313" key="2">
    <source>
        <dbReference type="EMBL" id="KAA8879646.1"/>
    </source>
</evidence>
<proteinExistence type="predicted"/>
<dbReference type="EMBL" id="VXLC01000045">
    <property type="protein sequence ID" value="KAA8879646.1"/>
    <property type="molecule type" value="Genomic_DNA"/>
</dbReference>